<feature type="binding site" evidence="5">
    <location>
        <begin position="81"/>
        <end position="83"/>
    </location>
    <ligand>
        <name>substrate</name>
    </ligand>
</feature>
<evidence type="ECO:0000256" key="3">
    <source>
        <dbReference type="ARBA" id="ARBA00022857"/>
    </source>
</evidence>
<dbReference type="EC" id="1.7.1.13" evidence="5"/>
<accession>A0A9Q3W7R8</accession>
<gene>
    <name evidence="5 7" type="primary">queF</name>
    <name evidence="7" type="ORF">LZG35_17930</name>
</gene>
<dbReference type="KEGG" id="axe:P40_07455"/>
<comment type="caution">
    <text evidence="7">The sequence shown here is derived from an EMBL/GenBank/DDBJ whole genome shotgun (WGS) entry which is preliminary data.</text>
</comment>
<dbReference type="HAMAP" id="MF_00817">
    <property type="entry name" value="QueF_type2"/>
    <property type="match status" value="1"/>
</dbReference>
<evidence type="ECO:0000256" key="5">
    <source>
        <dbReference type="HAMAP-Rule" id="MF_00817"/>
    </source>
</evidence>
<comment type="subcellular location">
    <subcellularLocation>
        <location evidence="5">Cytoplasm</location>
    </subcellularLocation>
</comment>
<keyword evidence="1 5" id="KW-0963">Cytoplasm</keyword>
<dbReference type="Gene3D" id="3.30.1130.10">
    <property type="match status" value="2"/>
</dbReference>
<dbReference type="RefSeq" id="WP_080530714.1">
    <property type="nucleotide sequence ID" value="NZ_CP012331.1"/>
</dbReference>
<dbReference type="Proteomes" id="UP001107961">
    <property type="component" value="Unassembled WGS sequence"/>
</dbReference>
<dbReference type="GO" id="GO:0008616">
    <property type="term" value="P:tRNA queuosine(34) biosynthetic process"/>
    <property type="evidence" value="ECO:0007669"/>
    <property type="project" value="UniProtKB-UniRule"/>
</dbReference>
<dbReference type="PANTHER" id="PTHR34354">
    <property type="entry name" value="NADPH-DEPENDENT 7-CYANO-7-DEAZAGUANINE REDUCTASE"/>
    <property type="match status" value="1"/>
</dbReference>
<feature type="binding site" evidence="5">
    <location>
        <begin position="83"/>
        <end position="84"/>
    </location>
    <ligand>
        <name>NADPH</name>
        <dbReference type="ChEBI" id="CHEBI:57783"/>
    </ligand>
</feature>
<dbReference type="SUPFAM" id="SSF55620">
    <property type="entry name" value="Tetrahydrobiopterin biosynthesis enzymes-like"/>
    <property type="match status" value="1"/>
</dbReference>
<organism evidence="7 8">
    <name type="scientific">Alloalcanivorax xenomutans</name>
    <dbReference type="NCBI Taxonomy" id="1094342"/>
    <lineage>
        <taxon>Bacteria</taxon>
        <taxon>Pseudomonadati</taxon>
        <taxon>Pseudomonadota</taxon>
        <taxon>Gammaproteobacteria</taxon>
        <taxon>Oceanospirillales</taxon>
        <taxon>Alcanivoracaceae</taxon>
        <taxon>Alloalcanivorax</taxon>
    </lineage>
</organism>
<dbReference type="InterPro" id="IPR043133">
    <property type="entry name" value="GTP-CH-I_C/QueF"/>
</dbReference>
<comment type="function">
    <text evidence="5">Catalyzes the NADPH-dependent reduction of 7-cyano-7-deazaguanine (preQ0) to 7-aminomethyl-7-deazaguanine (preQ1).</text>
</comment>
<feature type="domain" description="NADPH-dependent 7-cyano-7-deazaguanine reductase N-terminal" evidence="6">
    <location>
        <begin position="15"/>
        <end position="124"/>
    </location>
</feature>
<reference evidence="7" key="1">
    <citation type="submission" date="2022-01" db="EMBL/GenBank/DDBJ databases">
        <authorList>
            <person name="Karlyshev A.V."/>
            <person name="Jaspars M."/>
        </authorList>
    </citation>
    <scope>NUCLEOTIDE SEQUENCE</scope>
    <source>
        <strain evidence="7">AGSA3-2</strain>
    </source>
</reference>
<comment type="subunit">
    <text evidence="5">Homodimer.</text>
</comment>
<evidence type="ECO:0000256" key="4">
    <source>
        <dbReference type="ARBA" id="ARBA00023002"/>
    </source>
</evidence>
<feature type="active site" description="Thioimide intermediate" evidence="5">
    <location>
        <position position="181"/>
    </location>
</feature>
<feature type="binding site" evidence="5">
    <location>
        <begin position="220"/>
        <end position="221"/>
    </location>
    <ligand>
        <name>substrate</name>
    </ligand>
</feature>
<evidence type="ECO:0000256" key="1">
    <source>
        <dbReference type="ARBA" id="ARBA00022490"/>
    </source>
</evidence>
<dbReference type="EMBL" id="JAJVKT010000025">
    <property type="protein sequence ID" value="MCE7510520.1"/>
    <property type="molecule type" value="Genomic_DNA"/>
</dbReference>
<dbReference type="PIRSF" id="PIRSF004750">
    <property type="entry name" value="Nitrile_oxidored_YqcD_prd"/>
    <property type="match status" value="1"/>
</dbReference>
<dbReference type="AlphaFoldDB" id="A0A9Q3W7R8"/>
<dbReference type="NCBIfam" id="TIGR03138">
    <property type="entry name" value="QueF"/>
    <property type="match status" value="1"/>
</dbReference>
<keyword evidence="2 5" id="KW-0671">Queuosine biosynthesis</keyword>
<comment type="pathway">
    <text evidence="5">tRNA modification; tRNA-queuosine biosynthesis.</text>
</comment>
<sequence>MSYLQDAPLGQTSEYVDQYAPELLYPVPRALARESLALTGTLPFRGEDLWTGYELSWLDLGGKPHVALVEVRVPCTSDNIIESKSLKLYLNSFANSRYTDADSVREIITADLGKVAGEAVTVRILALDEAAAQPAWHSDGVCVDELDLTIDTVEYRPDLLTTTTGEAHQGELYSHLLRSHCPVTNQPDWGTVVVRYEGVPIDPAGFLRYVVSLRNHQGFHEQIVEQMFVDLQRQCAPAKLSVLGRFTRRGGLDINPFRSNFEAAPENRRTIRQ</sequence>
<dbReference type="Pfam" id="PF14489">
    <property type="entry name" value="QueF"/>
    <property type="match status" value="1"/>
</dbReference>
<protein>
    <recommendedName>
        <fullName evidence="5">NADPH-dependent 7-cyano-7-deazaguanine reductase</fullName>
        <ecNumber evidence="5">1.7.1.13</ecNumber>
    </recommendedName>
    <alternativeName>
        <fullName evidence="5">7-cyano-7-carbaguanine reductase</fullName>
    </alternativeName>
    <alternativeName>
        <fullName evidence="5">NADPH-dependent nitrile oxidoreductase</fullName>
    </alternativeName>
    <alternativeName>
        <fullName evidence="5">PreQ(0) reductase</fullName>
    </alternativeName>
</protein>
<dbReference type="Pfam" id="PF14819">
    <property type="entry name" value="QueF_N"/>
    <property type="match status" value="1"/>
</dbReference>
<evidence type="ECO:0000313" key="7">
    <source>
        <dbReference type="EMBL" id="MCE7510520.1"/>
    </source>
</evidence>
<comment type="catalytic activity">
    <reaction evidence="5">
        <text>7-aminomethyl-7-carbaguanine + 2 NADP(+) = 7-cyano-7-carbaguanine + 2 NADPH + 3 H(+)</text>
        <dbReference type="Rhea" id="RHEA:13409"/>
        <dbReference type="ChEBI" id="CHEBI:15378"/>
        <dbReference type="ChEBI" id="CHEBI:45075"/>
        <dbReference type="ChEBI" id="CHEBI:57783"/>
        <dbReference type="ChEBI" id="CHEBI:58349"/>
        <dbReference type="ChEBI" id="CHEBI:58703"/>
        <dbReference type="EC" id="1.7.1.13"/>
    </reaction>
</comment>
<dbReference type="PANTHER" id="PTHR34354:SF1">
    <property type="entry name" value="NADPH-DEPENDENT 7-CYANO-7-DEAZAGUANINE REDUCTASE"/>
    <property type="match status" value="1"/>
</dbReference>
<feature type="active site" description="Proton donor" evidence="5">
    <location>
        <position position="188"/>
    </location>
</feature>
<name>A0A9Q3W7R8_9GAMM</name>
<feature type="binding site" evidence="5">
    <location>
        <begin position="249"/>
        <end position="250"/>
    </location>
    <ligand>
        <name>NADPH</name>
        <dbReference type="ChEBI" id="CHEBI:57783"/>
    </ligand>
</feature>
<evidence type="ECO:0000313" key="8">
    <source>
        <dbReference type="Proteomes" id="UP001107961"/>
    </source>
</evidence>
<evidence type="ECO:0000259" key="6">
    <source>
        <dbReference type="Pfam" id="PF14819"/>
    </source>
</evidence>
<dbReference type="GO" id="GO:0005737">
    <property type="term" value="C:cytoplasm"/>
    <property type="evidence" value="ECO:0007669"/>
    <property type="project" value="UniProtKB-SubCell"/>
</dbReference>
<dbReference type="InterPro" id="IPR029500">
    <property type="entry name" value="QueF"/>
</dbReference>
<keyword evidence="8" id="KW-1185">Reference proteome</keyword>
<comment type="similarity">
    <text evidence="5">Belongs to the GTP cyclohydrolase I family. QueF type 2 subfamily.</text>
</comment>
<evidence type="ECO:0000256" key="2">
    <source>
        <dbReference type="ARBA" id="ARBA00022785"/>
    </source>
</evidence>
<dbReference type="InterPro" id="IPR029139">
    <property type="entry name" value="QueF_N"/>
</dbReference>
<proteinExistence type="inferred from homology"/>
<dbReference type="GO" id="GO:0033739">
    <property type="term" value="F:preQ1 synthase activity"/>
    <property type="evidence" value="ECO:0007669"/>
    <property type="project" value="UniProtKB-UniRule"/>
</dbReference>
<keyword evidence="4 5" id="KW-0560">Oxidoreductase</keyword>
<dbReference type="InterPro" id="IPR050084">
    <property type="entry name" value="NADPH_dep_7-cyano-7-deazaG_red"/>
</dbReference>
<keyword evidence="3 5" id="KW-0521">NADP</keyword>
<dbReference type="InterPro" id="IPR016428">
    <property type="entry name" value="QueF_type2"/>
</dbReference>